<feature type="domain" description="Channel forming colicins" evidence="1">
    <location>
        <begin position="330"/>
        <end position="341"/>
    </location>
</feature>
<dbReference type="InterPro" id="IPR036582">
    <property type="entry name" value="Mao_N_sf"/>
</dbReference>
<reference evidence="2" key="1">
    <citation type="submission" date="2021-12" db="EMBL/GenBank/DDBJ databases">
        <title>Alicyclobacillaceae gen. nov., sp. nov., isolated from chalcocite enrichment system.</title>
        <authorList>
            <person name="Jiang Z."/>
        </authorList>
    </citation>
    <scope>NUCLEOTIDE SEQUENCE</scope>
    <source>
        <strain evidence="2">MYW30-H2</strain>
    </source>
</reference>
<proteinExistence type="predicted"/>
<evidence type="ECO:0000313" key="3">
    <source>
        <dbReference type="Proteomes" id="UP000830167"/>
    </source>
</evidence>
<dbReference type="EMBL" id="CP089291">
    <property type="protein sequence ID" value="UOF91449.1"/>
    <property type="molecule type" value="Genomic_DNA"/>
</dbReference>
<protein>
    <recommendedName>
        <fullName evidence="1">Channel forming colicins domain-containing protein</fullName>
    </recommendedName>
</protein>
<dbReference type="InterPro" id="IPR012854">
    <property type="entry name" value="Cu_amine_oxidase-like_N"/>
</dbReference>
<gene>
    <name evidence="2" type="ORF">LSG31_04125</name>
</gene>
<dbReference type="Proteomes" id="UP000830167">
    <property type="component" value="Chromosome"/>
</dbReference>
<dbReference type="Pfam" id="PF07833">
    <property type="entry name" value="Cu_amine_oxidN1"/>
    <property type="match status" value="1"/>
</dbReference>
<name>A0ABY4CM81_9BACL</name>
<evidence type="ECO:0000259" key="1">
    <source>
        <dbReference type="PROSITE" id="PS00276"/>
    </source>
</evidence>
<organism evidence="2 3">
    <name type="scientific">Fodinisporobacter ferrooxydans</name>
    <dbReference type="NCBI Taxonomy" id="2901836"/>
    <lineage>
        <taxon>Bacteria</taxon>
        <taxon>Bacillati</taxon>
        <taxon>Bacillota</taxon>
        <taxon>Bacilli</taxon>
        <taxon>Bacillales</taxon>
        <taxon>Alicyclobacillaceae</taxon>
        <taxon>Fodinisporobacter</taxon>
    </lineage>
</organism>
<dbReference type="RefSeq" id="WP_347438144.1">
    <property type="nucleotide sequence ID" value="NZ_CP089291.1"/>
</dbReference>
<evidence type="ECO:0000313" key="2">
    <source>
        <dbReference type="EMBL" id="UOF91449.1"/>
    </source>
</evidence>
<dbReference type="Gene3D" id="3.30.457.10">
    <property type="entry name" value="Copper amine oxidase-like, N-terminal domain"/>
    <property type="match status" value="2"/>
</dbReference>
<sequence>MRWTRLCSWKQVFPIVLGVSVGVRVFDPGTVPVYAATATPAIPVVLDGKPLSFDVPPLIVNGRVMVPLRAIFESLGAKVAWNPATQTVTASKNQTMLNIPIGSFTVYKNNQPVSLDVPALIRGDRTLVPVRFVSEAFGDTVKWVDHGVVIQTPNNDTSAAFQPNSGVSIQVEAGDSAVTSQQLDLVRQTLRQGNIPVALETDLQENFQQPVTIRVSEDQQGYQSSLVKYQVATFNASTISQESNGLAYGNTMYFPFMENKNPGELKNILAHELTHILLNQNGIGSVIPSWMNEGVAWTEGLKSEYQNSSPVIGQGQIDYMRETILNAFQTNQWQPLLVNPEDTIHSTNAYDVEWQDYFAVSMLRQTAGDHALVSYLQDLQQVSARQAFQTAFGMSESAFEQAFDKQLAAWKQQADHGLKITLKVDSSFHGDIAVMPKGSQTWTMYRVSAGTYTVHVMPDGTITGLPNLLTTSLSPDAPDPNTVFISVNPDNPVQVNGKYLQRAGFAFSAKYGQAYYLNSWTVDTSEQSSFDNDISHLGVELLNIQPLS</sequence>
<dbReference type="InterPro" id="IPR000293">
    <property type="entry name" value="Channel_colicin_C"/>
</dbReference>
<accession>A0ABY4CM81</accession>
<dbReference type="SUPFAM" id="SSF55383">
    <property type="entry name" value="Copper amine oxidase, domain N"/>
    <property type="match status" value="1"/>
</dbReference>
<dbReference type="PROSITE" id="PS00276">
    <property type="entry name" value="CHANNEL_COLICIN"/>
    <property type="match status" value="1"/>
</dbReference>
<keyword evidence="3" id="KW-1185">Reference proteome</keyword>